<dbReference type="InterPro" id="IPR000791">
    <property type="entry name" value="Gpr1/Fun34/SatP-like"/>
</dbReference>
<evidence type="ECO:0000256" key="2">
    <source>
        <dbReference type="ARBA" id="ARBA00005587"/>
    </source>
</evidence>
<dbReference type="EMBL" id="JAOAOG010000026">
    <property type="protein sequence ID" value="KAJ6254222.1"/>
    <property type="molecule type" value="Genomic_DNA"/>
</dbReference>
<evidence type="ECO:0000313" key="9">
    <source>
        <dbReference type="Proteomes" id="UP001150062"/>
    </source>
</evidence>
<evidence type="ECO:0000256" key="4">
    <source>
        <dbReference type="ARBA" id="ARBA00022989"/>
    </source>
</evidence>
<feature type="transmembrane region" description="Helical" evidence="7">
    <location>
        <begin position="149"/>
        <end position="170"/>
    </location>
</feature>
<comment type="subcellular location">
    <subcellularLocation>
        <location evidence="1">Membrane</location>
        <topology evidence="1">Multi-pass membrane protein</topology>
    </subcellularLocation>
</comment>
<feature type="region of interest" description="Disordered" evidence="6">
    <location>
        <begin position="1"/>
        <end position="25"/>
    </location>
</feature>
<keyword evidence="3 7" id="KW-0812">Transmembrane</keyword>
<dbReference type="PANTHER" id="PTHR31123">
    <property type="entry name" value="ACCUMULATION OF DYADS PROTEIN 2-RELATED"/>
    <property type="match status" value="1"/>
</dbReference>
<feature type="compositionally biased region" description="Low complexity" evidence="6">
    <location>
        <begin position="1"/>
        <end position="15"/>
    </location>
</feature>
<feature type="transmembrane region" description="Helical" evidence="7">
    <location>
        <begin position="91"/>
        <end position="111"/>
    </location>
</feature>
<proteinExistence type="inferred from homology"/>
<keyword evidence="9" id="KW-1185">Reference proteome</keyword>
<feature type="transmembrane region" description="Helical" evidence="7">
    <location>
        <begin position="57"/>
        <end position="79"/>
    </location>
</feature>
<evidence type="ECO:0000256" key="7">
    <source>
        <dbReference type="SAM" id="Phobius"/>
    </source>
</evidence>
<evidence type="ECO:0000256" key="1">
    <source>
        <dbReference type="ARBA" id="ARBA00004141"/>
    </source>
</evidence>
<feature type="transmembrane region" description="Helical" evidence="7">
    <location>
        <begin position="177"/>
        <end position="197"/>
    </location>
</feature>
<feature type="transmembrane region" description="Helical" evidence="7">
    <location>
        <begin position="118"/>
        <end position="137"/>
    </location>
</feature>
<keyword evidence="4 7" id="KW-1133">Transmembrane helix</keyword>
<protein>
    <submittedName>
        <fullName evidence="8">Accumulation of dyads protein</fullName>
    </submittedName>
</protein>
<accession>A0ABQ8ZBH0</accession>
<dbReference type="Pfam" id="PF01184">
    <property type="entry name" value="Gpr1_Fun34_YaaH"/>
    <property type="match status" value="1"/>
</dbReference>
<evidence type="ECO:0000256" key="5">
    <source>
        <dbReference type="ARBA" id="ARBA00023136"/>
    </source>
</evidence>
<evidence type="ECO:0000256" key="3">
    <source>
        <dbReference type="ARBA" id="ARBA00022692"/>
    </source>
</evidence>
<keyword evidence="5 7" id="KW-0472">Membrane</keyword>
<sequence length="250" mass="27719">MSTSSSSSSSVSPSSREADELEDQKNGNKYLTDIISASSLEFPELLQVRIQSKAETLANPSSIGIVSLSIASLMLSFSHLEVTSDYYSHQIPWLLFLCGIGMLITGCVEAFKNNTFGMVVNIMYCTFFLSLGFQMYFEGISPADALDGALPHAGCAVLGYAIFNLTPLIIAGSLNKVLGLLFFAIEFFLFFLFLEFIEVIDHKKISGVFLFLVSVIGFYYCFADLMNWVAGVEFIKLGKGFWDLKKWIKK</sequence>
<reference evidence="8" key="1">
    <citation type="submission" date="2022-08" db="EMBL/GenBank/DDBJ databases">
        <title>Novel sulfate-reducing endosymbionts in the free-living metamonad Anaeramoeba.</title>
        <authorList>
            <person name="Jerlstrom-Hultqvist J."/>
            <person name="Cepicka I."/>
            <person name="Gallot-Lavallee L."/>
            <person name="Salas-Leiva D."/>
            <person name="Curtis B.A."/>
            <person name="Zahonova K."/>
            <person name="Pipaliya S."/>
            <person name="Dacks J."/>
            <person name="Roger A.J."/>
        </authorList>
    </citation>
    <scope>NUCLEOTIDE SEQUENCE</scope>
    <source>
        <strain evidence="8">Schooner1</strain>
    </source>
</reference>
<organism evidence="8 9">
    <name type="scientific">Anaeramoeba flamelloides</name>
    <dbReference type="NCBI Taxonomy" id="1746091"/>
    <lineage>
        <taxon>Eukaryota</taxon>
        <taxon>Metamonada</taxon>
        <taxon>Anaeramoebidae</taxon>
        <taxon>Anaeramoeba</taxon>
    </lineage>
</organism>
<gene>
    <name evidence="8" type="ORF">M0813_12780</name>
</gene>
<dbReference type="Proteomes" id="UP001150062">
    <property type="component" value="Unassembled WGS sequence"/>
</dbReference>
<feature type="transmembrane region" description="Helical" evidence="7">
    <location>
        <begin position="209"/>
        <end position="230"/>
    </location>
</feature>
<comment type="similarity">
    <text evidence="2">Belongs to the acetate uptake transporter (AceTr) (TC 2.A.96) family.</text>
</comment>
<evidence type="ECO:0000313" key="8">
    <source>
        <dbReference type="EMBL" id="KAJ6254222.1"/>
    </source>
</evidence>
<dbReference type="PANTHER" id="PTHR31123:SF1">
    <property type="entry name" value="ACCUMULATION OF DYADS PROTEIN 2-RELATED"/>
    <property type="match status" value="1"/>
</dbReference>
<evidence type="ECO:0000256" key="6">
    <source>
        <dbReference type="SAM" id="MobiDB-lite"/>
    </source>
</evidence>
<dbReference type="InterPro" id="IPR051633">
    <property type="entry name" value="AceTr"/>
</dbReference>
<comment type="caution">
    <text evidence="8">The sequence shown here is derived from an EMBL/GenBank/DDBJ whole genome shotgun (WGS) entry which is preliminary data.</text>
</comment>
<name>A0ABQ8ZBH0_9EUKA</name>